<organism evidence="3">
    <name type="scientific">Entamoeba dispar (strain ATCC PRA-260 / SAW760)</name>
    <dbReference type="NCBI Taxonomy" id="370354"/>
    <lineage>
        <taxon>Eukaryota</taxon>
        <taxon>Amoebozoa</taxon>
        <taxon>Evosea</taxon>
        <taxon>Archamoebae</taxon>
        <taxon>Mastigamoebida</taxon>
        <taxon>Entamoebidae</taxon>
        <taxon>Entamoeba</taxon>
    </lineage>
</organism>
<dbReference type="Proteomes" id="UP000008076">
    <property type="component" value="Unassembled WGS sequence"/>
</dbReference>
<evidence type="ECO:0000313" key="3">
    <source>
        <dbReference type="Proteomes" id="UP000008076"/>
    </source>
</evidence>
<dbReference type="AlphaFoldDB" id="B0EVE7"/>
<reference evidence="3" key="1">
    <citation type="submission" date="2007-12" db="EMBL/GenBank/DDBJ databases">
        <title>Annotation of Entamoeba dispar SAW760.</title>
        <authorList>
            <person name="Lorenzi H."/>
            <person name="Inman J."/>
            <person name="Schobel S."/>
            <person name="Amedeo P."/>
            <person name="Caler E."/>
        </authorList>
    </citation>
    <scope>NUCLEOTIDE SEQUENCE [LARGE SCALE GENOMIC DNA]</scope>
    <source>
        <strain evidence="3">ATCC PRA-260 / SAW760</strain>
    </source>
</reference>
<dbReference type="GeneID" id="5914403"/>
<dbReference type="OrthoDB" id="27161at2759"/>
<dbReference type="OMA" id="GICVTEP"/>
<dbReference type="RefSeq" id="XP_001742018.1">
    <property type="nucleotide sequence ID" value="XM_001741966.1"/>
</dbReference>
<gene>
    <name evidence="2" type="ORF">EDI_185560</name>
</gene>
<proteinExistence type="predicted"/>
<name>B0EVE7_ENTDS</name>
<feature type="chain" id="PRO_5013243286" evidence="1">
    <location>
        <begin position="16"/>
        <end position="496"/>
    </location>
</feature>
<dbReference type="VEuPathDB" id="AmoebaDB:EDI_185560"/>
<keyword evidence="1" id="KW-0732">Signal</keyword>
<feature type="signal peptide" evidence="1">
    <location>
        <begin position="1"/>
        <end position="15"/>
    </location>
</feature>
<sequence>MYLLAISLIIIIVNGKNNFFSVCMSDFVAVNIDAPTNIETIRRTLCYDKIPDYKTNVHGYNIKSYCFVDENDLYVKKGNRNISRCGEWLQLVGPSQKPIVCMVAGSERLNISGVADESEYSFIGVPRNIFLTLTGGFDETSNVVTQITLSETNFDLRINPTLYLINRNETTATIQFTDFNRNPEKISINNIFYDMTPQNTFEIPLFENDIIVHLITFDNEKIDFPKVNLKKGNKYTSIGRFVNYDMTECNYMADKNVFFRDSRENHGTLLTWQILQWNQDKTVVKFDNCDQEIKFIGKTSNLSMVFMYPTAIMLNQDFSYFEVEFETSSLDYKFVAANTGRCKDVLKYTFDYCSPTQVNLPIKYYFNKAEKIIKMRMSLFGINKRFSNIIELIHMVPQGTILNLISAQLVRETRMLNQTECSSVSFNCLGTECTITNQLSHKVPFNFSCLPSCGVCRVGFTCNDYGKCVEEVNLNQRSEANVISCLIILLLLQLLL</sequence>
<evidence type="ECO:0000313" key="2">
    <source>
        <dbReference type="EMBL" id="EDR21497.1"/>
    </source>
</evidence>
<protein>
    <submittedName>
        <fullName evidence="2">Uncharacterized protein</fullName>
    </submittedName>
</protein>
<dbReference type="EMBL" id="DS551059">
    <property type="protein sequence ID" value="EDR21497.1"/>
    <property type="molecule type" value="Genomic_DNA"/>
</dbReference>
<dbReference type="eggNOG" id="ENOG502RDMM">
    <property type="taxonomic scope" value="Eukaryota"/>
</dbReference>
<keyword evidence="3" id="KW-1185">Reference proteome</keyword>
<accession>B0EVE7</accession>
<evidence type="ECO:0000256" key="1">
    <source>
        <dbReference type="SAM" id="SignalP"/>
    </source>
</evidence>
<dbReference type="KEGG" id="edi:EDI_185560"/>